<evidence type="ECO:0000259" key="7">
    <source>
        <dbReference type="Pfam" id="PF24106"/>
    </source>
</evidence>
<feature type="compositionally biased region" description="Polar residues" evidence="6">
    <location>
        <begin position="1388"/>
        <end position="1401"/>
    </location>
</feature>
<feature type="region of interest" description="Disordered" evidence="6">
    <location>
        <begin position="300"/>
        <end position="365"/>
    </location>
</feature>
<feature type="region of interest" description="Disordered" evidence="6">
    <location>
        <begin position="28"/>
        <end position="84"/>
    </location>
</feature>
<feature type="region of interest" description="Disordered" evidence="6">
    <location>
        <begin position="133"/>
        <end position="256"/>
    </location>
</feature>
<feature type="domain" description="EDC4-like protein pdc1 beta-propeller" evidence="7">
    <location>
        <begin position="517"/>
        <end position="882"/>
    </location>
</feature>
<dbReference type="PANTHER" id="PTHR15598:SF5">
    <property type="entry name" value="ENHANCER OF MRNA-DECAPPING PROTEIN 4"/>
    <property type="match status" value="1"/>
</dbReference>
<feature type="compositionally biased region" description="Low complexity" evidence="6">
    <location>
        <begin position="48"/>
        <end position="68"/>
    </location>
</feature>
<reference evidence="9" key="1">
    <citation type="submission" date="2014-10" db="EMBL/GenBank/DDBJ databases">
        <authorList>
            <person name="King R."/>
        </authorList>
    </citation>
    <scope>NUCLEOTIDE SEQUENCE [LARGE SCALE GENOMIC DNA]</scope>
    <source>
        <strain evidence="9">A3/5</strain>
    </source>
</reference>
<dbReference type="Gene3D" id="2.130.10.10">
    <property type="entry name" value="YVTN repeat-like/Quinoprotein amine dehydrogenase"/>
    <property type="match status" value="1"/>
</dbReference>
<feature type="compositionally biased region" description="Polar residues" evidence="6">
    <location>
        <begin position="1350"/>
        <end position="1379"/>
    </location>
</feature>
<comment type="subcellular location">
    <subcellularLocation>
        <location evidence="1">Cytoplasm</location>
        <location evidence="1">P-body</location>
    </subcellularLocation>
</comment>
<dbReference type="InterPro" id="IPR045152">
    <property type="entry name" value="EDC4-like"/>
</dbReference>
<evidence type="ECO:0000256" key="5">
    <source>
        <dbReference type="ARBA" id="ARBA00022737"/>
    </source>
</evidence>
<feature type="compositionally biased region" description="Polar residues" evidence="6">
    <location>
        <begin position="1001"/>
        <end position="1018"/>
    </location>
</feature>
<dbReference type="Proteomes" id="UP000245910">
    <property type="component" value="Chromosome I"/>
</dbReference>
<feature type="compositionally biased region" description="Basic residues" evidence="6">
    <location>
        <begin position="306"/>
        <end position="316"/>
    </location>
</feature>
<feature type="compositionally biased region" description="Polar residues" evidence="6">
    <location>
        <begin position="182"/>
        <end position="199"/>
    </location>
</feature>
<feature type="region of interest" description="Disordered" evidence="6">
    <location>
        <begin position="1001"/>
        <end position="1093"/>
    </location>
</feature>
<evidence type="ECO:0000256" key="4">
    <source>
        <dbReference type="ARBA" id="ARBA00022574"/>
    </source>
</evidence>
<protein>
    <recommendedName>
        <fullName evidence="7">EDC4-like protein pdc1 beta-propeller domain-containing protein</fullName>
    </recommendedName>
</protein>
<evidence type="ECO:0000313" key="9">
    <source>
        <dbReference type="Proteomes" id="UP000245910"/>
    </source>
</evidence>
<evidence type="ECO:0000313" key="8">
    <source>
        <dbReference type="EMBL" id="CEI65457.1"/>
    </source>
</evidence>
<dbReference type="FunFam" id="2.130.10.10:FF:000817">
    <property type="entry name" value="WGS project CABT00000000 data, contig 2.15"/>
    <property type="match status" value="1"/>
</dbReference>
<dbReference type="EMBL" id="LN649229">
    <property type="protein sequence ID" value="CEI65457.1"/>
    <property type="molecule type" value="Genomic_DNA"/>
</dbReference>
<evidence type="ECO:0000256" key="3">
    <source>
        <dbReference type="ARBA" id="ARBA00022490"/>
    </source>
</evidence>
<proteinExistence type="inferred from homology"/>
<keyword evidence="4" id="KW-0853">WD repeat</keyword>
<dbReference type="Pfam" id="PF24106">
    <property type="entry name" value="Beta-prop_EDC4L"/>
    <property type="match status" value="1"/>
</dbReference>
<evidence type="ECO:0000256" key="2">
    <source>
        <dbReference type="ARBA" id="ARBA00009639"/>
    </source>
</evidence>
<dbReference type="GO" id="GO:0000932">
    <property type="term" value="C:P-body"/>
    <property type="evidence" value="ECO:0007669"/>
    <property type="project" value="UniProtKB-SubCell"/>
</dbReference>
<organism evidence="8 9">
    <name type="scientific">Fusarium venenatum</name>
    <dbReference type="NCBI Taxonomy" id="56646"/>
    <lineage>
        <taxon>Eukaryota</taxon>
        <taxon>Fungi</taxon>
        <taxon>Dikarya</taxon>
        <taxon>Ascomycota</taxon>
        <taxon>Pezizomycotina</taxon>
        <taxon>Sordariomycetes</taxon>
        <taxon>Hypocreomycetidae</taxon>
        <taxon>Hypocreales</taxon>
        <taxon>Nectriaceae</taxon>
        <taxon>Fusarium</taxon>
    </lineage>
</organism>
<evidence type="ECO:0000256" key="1">
    <source>
        <dbReference type="ARBA" id="ARBA00004201"/>
    </source>
</evidence>
<keyword evidence="9" id="KW-1185">Reference proteome</keyword>
<dbReference type="InterPro" id="IPR036322">
    <property type="entry name" value="WD40_repeat_dom_sf"/>
</dbReference>
<feature type="compositionally biased region" description="Polar residues" evidence="6">
    <location>
        <begin position="1062"/>
        <end position="1073"/>
    </location>
</feature>
<dbReference type="SUPFAM" id="SSF50978">
    <property type="entry name" value="WD40 repeat-like"/>
    <property type="match status" value="1"/>
</dbReference>
<accession>A0A2L2TLL7</accession>
<comment type="similarity">
    <text evidence="2">Belongs to the WD repeat EDC4 family.</text>
</comment>
<sequence length="1609" mass="176705">MPAAPTPPANANASNPDRTANLLNLLKFSGSGGSQLQSQATQARAHGHNPQQQQQQQPVQPVQQPQELQHQEHSQQRHQQMSPDPQMHQFNQFQQHAQQGRGIIQSPLPAQIHQPSPSSADPTGLLAALMRGAHEPEEQKQQQQQAHPQQPFGNGSPPADTRSYLLNLLNRPKPSQGDHQHSVLSEASRSTNLTPQSPGNAPAETARYSGVFQQQYGQHQHSHSGQFSNLQHRQSDSYAGSHAPSNASDSYYPSQDNQADASALFQQLLGNLAQSSPQSQSHGHAAQSPSALPFQILKKDSPAASHHSHHSHHSHRPDHSVGAGSERAAFQTSPHQIRRKATRTASIQSHHSVKQGTPPAPEFENHNSAAKATVAEAVEDIAEQADHDATEALERAEYERAQAEIAQGLNEMRKAKSEKEFEDGAQHAAQAIQAELDRSDNEGVLEDALSAEVAETVREIVDEAAQGVADSWESADQDEIVVIEEKETPPVKVFNFPMKPWISITLQEEGTDPRPQFRDETIMDIARLKKEFDQIDRNLYTATENYMAYGMSKQGGLRVIRQEDGKDAKIFTDTKDRIFNVAMSVTPTDHEGAHREAIIGTGISGTVYWVQIRDGEKDHIEDTHMEQYGFALPPMSSQEGDAPGGVLKTRARTSTIHPEYFAVGRGKSINLIWPSYILQNNLFKPGHDRVVDTETLAKQCSLKINTGKAGKDFTFSQDDSVIVSLDKSGRVKFWDVRDLTAVKEGCDPRAPIPAQTSLEVKEPLMTLATTPEGEKAWPTSVLLLDKQRPYQKRCALRYMIVGMKQNHTLQLWDLALGKPVQEFNLPHSKESDAVCSVMYHSATGMIVIGHPTRNSIYFAHLSAPKYNLKSVSQAEYIQRLVAQDSSIPQPDSTAVISGVREYSFANRGILRSLDILGTPAMVQDADEPTLFELYAMHSKGVACLLVKQTELGWSKDNKVLDAVDAVAQNVVIVSKLKAPQPAETPTPASNGEPAVRIVNRGSNKENVQATPGSQTESVQRGPEPAVPAKAKTEPKEAETPIQSAKESQSEKPERKSRKKKNAANQGDVATNGATPRAGNKDAKGANNTTAPSVSSEALDAAISGLESRLNVSVGETLKSSFKNLHGKIDDDIRVRDENFNQHQLKLLDMVSEVLNENTQKVLEALIHHQFTELVIPAIGDKAGAAVSDLLDNKLQPHLASCVQKEIQSSLPHALNRSLRSGDFVKSISERVGNTVTTSVQQEVVTILTQRLTPTFTNIATQASQRVAGELHQQYHDQFEYMKSQHAADSAKIDQLTSHVTHLSGIVETMAASQAALHAEFLKFKQQPVHELSGIPQTAGHGQPVPHHGYATSSQHHPQASLTGSYHPSQAASQAQQFVGSPQYARGSQHVNSPQASQQTSDYVAPTASVGALAGAYASQRNQTEPEADHDLMQRIRIVEQAIQEGRYQDAMIQWIQSGREEEIFRRCLSRFPPKKFENMPLLILLVVIATISKNLKPNARLKEEVEWIEMALNAFAESLPNFVSSSLPTYMGVTNSLQEWDQSGARDIIKSTTSAMQLLIGRIQPLIGGIQDGFPTDPFLANLERAKLDWIVRTSERVLDICGAPRRYE</sequence>
<feature type="compositionally biased region" description="Polar residues" evidence="6">
    <location>
        <begin position="227"/>
        <end position="256"/>
    </location>
</feature>
<evidence type="ECO:0000256" key="6">
    <source>
        <dbReference type="SAM" id="MobiDB-lite"/>
    </source>
</evidence>
<feature type="compositionally biased region" description="Low complexity" evidence="6">
    <location>
        <begin position="141"/>
        <end position="151"/>
    </location>
</feature>
<dbReference type="STRING" id="56646.A0A2L2TLL7"/>
<feature type="compositionally biased region" description="Low complexity" evidence="6">
    <location>
        <begin position="209"/>
        <end position="226"/>
    </location>
</feature>
<keyword evidence="5" id="KW-0677">Repeat</keyword>
<dbReference type="InterPro" id="IPR015943">
    <property type="entry name" value="WD40/YVTN_repeat-like_dom_sf"/>
</dbReference>
<keyword evidence="3" id="KW-0963">Cytoplasm</keyword>
<dbReference type="PANTHER" id="PTHR15598">
    <property type="entry name" value="ENHANCER OF MRNA-DECAPPING PROTEIN 4"/>
    <property type="match status" value="1"/>
</dbReference>
<feature type="region of interest" description="Disordered" evidence="6">
    <location>
        <begin position="1333"/>
        <end position="1402"/>
    </location>
</feature>
<name>A0A2L2TLL7_9HYPO</name>
<dbReference type="InterPro" id="IPR055393">
    <property type="entry name" value="Beta-prop_EDC4L"/>
</dbReference>
<dbReference type="GO" id="GO:0031087">
    <property type="term" value="P:deadenylation-independent decapping of nuclear-transcribed mRNA"/>
    <property type="evidence" value="ECO:0007669"/>
    <property type="project" value="InterPro"/>
</dbReference>